<dbReference type="Gene3D" id="2.70.70.10">
    <property type="entry name" value="Glucose Permease (Domain IIA)"/>
    <property type="match status" value="1"/>
</dbReference>
<accession>A0A365PC06</accession>
<proteinExistence type="predicted"/>
<gene>
    <name evidence="2" type="ORF">DQ226_06885</name>
</gene>
<evidence type="ECO:0000313" key="2">
    <source>
        <dbReference type="EMBL" id="RBA37478.1"/>
    </source>
</evidence>
<dbReference type="InterPro" id="IPR016047">
    <property type="entry name" value="M23ase_b-sheet_dom"/>
</dbReference>
<organism evidence="2 3">
    <name type="scientific">Dietzia maris</name>
    <dbReference type="NCBI Taxonomy" id="37915"/>
    <lineage>
        <taxon>Bacteria</taxon>
        <taxon>Bacillati</taxon>
        <taxon>Actinomycetota</taxon>
        <taxon>Actinomycetes</taxon>
        <taxon>Mycobacteriales</taxon>
        <taxon>Dietziaceae</taxon>
        <taxon>Dietzia</taxon>
    </lineage>
</organism>
<dbReference type="PANTHER" id="PTHR21666:SF270">
    <property type="entry name" value="MUREIN HYDROLASE ACTIVATOR ENVC"/>
    <property type="match status" value="1"/>
</dbReference>
<sequence>MPTSGSLTSGFGQRWGALHGGADIANAIGTPILAASEGMVIDAGPAQGFGNWVRIMSDEGTMTVYGHMEEVLVSTGQRVQAGQTIALMGNRGFSTGPHLHFEVWTNEGRDRADPLEWLRQKGVDPYSNNSLAVQS</sequence>
<dbReference type="SUPFAM" id="SSF51261">
    <property type="entry name" value="Duplicated hybrid motif"/>
    <property type="match status" value="1"/>
</dbReference>
<protein>
    <submittedName>
        <fullName evidence="2">M23 family peptidase</fullName>
    </submittedName>
</protein>
<dbReference type="InterPro" id="IPR050570">
    <property type="entry name" value="Cell_wall_metabolism_enzyme"/>
</dbReference>
<reference evidence="2 3" key="1">
    <citation type="submission" date="2018-06" db="EMBL/GenBank/DDBJ databases">
        <title>Whole genome sequencing of four bacterial strains from South Shetland trench revealing bio-synthetic gene clusters.</title>
        <authorList>
            <person name="Abdel-Mageed W.M."/>
            <person name="Lehri B."/>
            <person name="Jarmusch S.A."/>
            <person name="Miranda K."/>
            <person name="Goodfellow M."/>
            <person name="Jaspars M."/>
            <person name="Karlyshev A.V."/>
        </authorList>
    </citation>
    <scope>NUCLEOTIDE SEQUENCE [LARGE SCALE GENOMIC DNA]</scope>
    <source>
        <strain evidence="2 3">SST1</strain>
    </source>
</reference>
<dbReference type="GO" id="GO:0004222">
    <property type="term" value="F:metalloendopeptidase activity"/>
    <property type="evidence" value="ECO:0007669"/>
    <property type="project" value="TreeGrafter"/>
</dbReference>
<dbReference type="CDD" id="cd12797">
    <property type="entry name" value="M23_peptidase"/>
    <property type="match status" value="1"/>
</dbReference>
<dbReference type="Proteomes" id="UP000252187">
    <property type="component" value="Unassembled WGS sequence"/>
</dbReference>
<dbReference type="EMBL" id="QNTT01000013">
    <property type="protein sequence ID" value="RBA37478.1"/>
    <property type="molecule type" value="Genomic_DNA"/>
</dbReference>
<dbReference type="PANTHER" id="PTHR21666">
    <property type="entry name" value="PEPTIDASE-RELATED"/>
    <property type="match status" value="1"/>
</dbReference>
<feature type="domain" description="M23ase beta-sheet core" evidence="1">
    <location>
        <begin position="19"/>
        <end position="107"/>
    </location>
</feature>
<dbReference type="Pfam" id="PF01551">
    <property type="entry name" value="Peptidase_M23"/>
    <property type="match status" value="1"/>
</dbReference>
<dbReference type="InterPro" id="IPR011055">
    <property type="entry name" value="Dup_hybrid_motif"/>
</dbReference>
<evidence type="ECO:0000313" key="3">
    <source>
        <dbReference type="Proteomes" id="UP000252187"/>
    </source>
</evidence>
<dbReference type="AlphaFoldDB" id="A0A365PC06"/>
<name>A0A365PC06_9ACTN</name>
<comment type="caution">
    <text evidence="2">The sequence shown here is derived from an EMBL/GenBank/DDBJ whole genome shotgun (WGS) entry which is preliminary data.</text>
</comment>
<evidence type="ECO:0000259" key="1">
    <source>
        <dbReference type="Pfam" id="PF01551"/>
    </source>
</evidence>